<dbReference type="PANTHER" id="PTHR43431:SF7">
    <property type="entry name" value="OXIDOREDUCTASE, SHORT CHAIN DEHYDROGENASE_REDUCTASE FAMILY (AFU_ORTHOLOGUE AFUA_5G14000)"/>
    <property type="match status" value="1"/>
</dbReference>
<evidence type="ECO:0000313" key="2">
    <source>
        <dbReference type="Proteomes" id="UP001595699"/>
    </source>
</evidence>
<dbReference type="SUPFAM" id="SSF51735">
    <property type="entry name" value="NAD(P)-binding Rossmann-fold domains"/>
    <property type="match status" value="1"/>
</dbReference>
<dbReference type="RefSeq" id="WP_205113982.1">
    <property type="nucleotide sequence ID" value="NZ_JAFBCM010000001.1"/>
</dbReference>
<dbReference type="InterPro" id="IPR036291">
    <property type="entry name" value="NAD(P)-bd_dom_sf"/>
</dbReference>
<keyword evidence="2" id="KW-1185">Reference proteome</keyword>
<gene>
    <name evidence="1" type="ORF">ACFOUW_11790</name>
</gene>
<dbReference type="Pfam" id="PF00106">
    <property type="entry name" value="adh_short"/>
    <property type="match status" value="1"/>
</dbReference>
<accession>A0ABV7Y8S6</accession>
<proteinExistence type="predicted"/>
<evidence type="ECO:0000313" key="1">
    <source>
        <dbReference type="EMBL" id="MFC3761522.1"/>
    </source>
</evidence>
<organism evidence="1 2">
    <name type="scientific">Tenggerimyces flavus</name>
    <dbReference type="NCBI Taxonomy" id="1708749"/>
    <lineage>
        <taxon>Bacteria</taxon>
        <taxon>Bacillati</taxon>
        <taxon>Actinomycetota</taxon>
        <taxon>Actinomycetes</taxon>
        <taxon>Propionibacteriales</taxon>
        <taxon>Nocardioidaceae</taxon>
        <taxon>Tenggerimyces</taxon>
    </lineage>
</organism>
<dbReference type="Proteomes" id="UP001595699">
    <property type="component" value="Unassembled WGS sequence"/>
</dbReference>
<reference evidence="2" key="1">
    <citation type="journal article" date="2019" name="Int. J. Syst. Evol. Microbiol.">
        <title>The Global Catalogue of Microorganisms (GCM) 10K type strain sequencing project: providing services to taxonomists for standard genome sequencing and annotation.</title>
        <authorList>
            <consortium name="The Broad Institute Genomics Platform"/>
            <consortium name="The Broad Institute Genome Sequencing Center for Infectious Disease"/>
            <person name="Wu L."/>
            <person name="Ma J."/>
        </authorList>
    </citation>
    <scope>NUCLEOTIDE SEQUENCE [LARGE SCALE GENOMIC DNA]</scope>
    <source>
        <strain evidence="2">CGMCC 4.7241</strain>
    </source>
</reference>
<comment type="caution">
    <text evidence="1">The sequence shown here is derived from an EMBL/GenBank/DDBJ whole genome shotgun (WGS) entry which is preliminary data.</text>
</comment>
<dbReference type="EMBL" id="JBHRZH010000009">
    <property type="protein sequence ID" value="MFC3761522.1"/>
    <property type="molecule type" value="Genomic_DNA"/>
</dbReference>
<dbReference type="InterPro" id="IPR002347">
    <property type="entry name" value="SDR_fam"/>
</dbReference>
<sequence length="220" mass="23089">MPTIAIVGAGPLLGLSVAKLFGAKGFQVALVSRTRENLNARVAELSSLGVEAAGFAGDATTPESLAAAFAEIRARFGEVDVLVFNAVSKTVTERVVAALDVSADNLREQIDVQLYGAVTSARQVLPSMLTRGEGTLLFSSAITAVHPTDQFTNFGIGGAALRYYVATLNTSLADKGIHAAHISVGVQLNTGPGTEPDTVAQQYWDAYVGRDQAERLYYAA</sequence>
<name>A0ABV7Y8S6_9ACTN</name>
<dbReference type="PANTHER" id="PTHR43431">
    <property type="entry name" value="OXIDOREDUCTASE, SHORT CHAIN DEHYDROGENASE/REDUCTASE FAMILY (AFU_ORTHOLOGUE AFUA_5G14000)"/>
    <property type="match status" value="1"/>
</dbReference>
<dbReference type="Gene3D" id="3.40.50.720">
    <property type="entry name" value="NAD(P)-binding Rossmann-like Domain"/>
    <property type="match status" value="1"/>
</dbReference>
<protein>
    <submittedName>
        <fullName evidence="1">SDR family NAD(P)-dependent oxidoreductase</fullName>
    </submittedName>
</protein>